<dbReference type="InterPro" id="IPR016181">
    <property type="entry name" value="Acyl_CoA_acyltransferase"/>
</dbReference>
<dbReference type="PANTHER" id="PTHR20531">
    <property type="entry name" value="N-ALPHA-ACETYLTRANSFERASE 40"/>
    <property type="match status" value="1"/>
</dbReference>
<evidence type="ECO:0000256" key="7">
    <source>
        <dbReference type="ARBA" id="ARBA00022679"/>
    </source>
</evidence>
<dbReference type="GO" id="GO:0005737">
    <property type="term" value="C:cytoplasm"/>
    <property type="evidence" value="ECO:0007669"/>
    <property type="project" value="UniProtKB-SubCell"/>
</dbReference>
<dbReference type="KEGG" id="prel:PRELSG_1205000"/>
<evidence type="ECO:0000256" key="9">
    <source>
        <dbReference type="ARBA" id="ARBA00023315"/>
    </source>
</evidence>
<name>A0A1J1H8Q9_PLARL</name>
<dbReference type="SUPFAM" id="SSF55729">
    <property type="entry name" value="Acyl-CoA N-acyltransferases (Nat)"/>
    <property type="match status" value="1"/>
</dbReference>
<dbReference type="VEuPathDB" id="PlasmoDB:PRELSG_1205000"/>
<comment type="catalytic activity">
    <reaction evidence="11">
        <text>N-terminal L-seryl-[histone H4] + acetyl-CoA = N-terminal N(alpha)-acetyl-L-seryl-[histone H4] + CoA + H(+)</text>
        <dbReference type="Rhea" id="RHEA:50596"/>
        <dbReference type="Rhea" id="RHEA-COMP:12740"/>
        <dbReference type="Rhea" id="RHEA-COMP:12743"/>
        <dbReference type="ChEBI" id="CHEBI:15378"/>
        <dbReference type="ChEBI" id="CHEBI:57287"/>
        <dbReference type="ChEBI" id="CHEBI:57288"/>
        <dbReference type="ChEBI" id="CHEBI:64738"/>
        <dbReference type="ChEBI" id="CHEBI:83690"/>
        <dbReference type="EC" id="2.3.1.257"/>
    </reaction>
</comment>
<accession>A0A1J1H8Q9</accession>
<dbReference type="PANTHER" id="PTHR20531:SF1">
    <property type="entry name" value="N-ALPHA-ACETYLTRANSFERASE 40"/>
    <property type="match status" value="1"/>
</dbReference>
<dbReference type="PROSITE" id="PS51186">
    <property type="entry name" value="GNAT"/>
    <property type="match status" value="1"/>
</dbReference>
<keyword evidence="6" id="KW-0963">Cytoplasm</keyword>
<dbReference type="GO" id="GO:0010485">
    <property type="term" value="F:histone H4 acetyltransferase activity"/>
    <property type="evidence" value="ECO:0007669"/>
    <property type="project" value="InterPro"/>
</dbReference>
<evidence type="ECO:0000256" key="10">
    <source>
        <dbReference type="ARBA" id="ARBA00047821"/>
    </source>
</evidence>
<dbReference type="GO" id="GO:1990189">
    <property type="term" value="F:protein N-terminal-serine acetyltransferase activity"/>
    <property type="evidence" value="ECO:0007669"/>
    <property type="project" value="UniProtKB-EC"/>
</dbReference>
<dbReference type="EC" id="2.3.1.257" evidence="4"/>
<keyword evidence="9" id="KW-0012">Acyltransferase</keyword>
<keyword evidence="7 13" id="KW-0808">Transferase</keyword>
<comment type="catalytic activity">
    <reaction evidence="10">
        <text>N-terminal L-seryl-[histone H2A] + acetyl-CoA = N-terminal N(alpha)-acetyl-L-seryl-[histone H2A] + CoA + H(+)</text>
        <dbReference type="Rhea" id="RHEA:50600"/>
        <dbReference type="Rhea" id="RHEA-COMP:12742"/>
        <dbReference type="Rhea" id="RHEA-COMP:12744"/>
        <dbReference type="ChEBI" id="CHEBI:15378"/>
        <dbReference type="ChEBI" id="CHEBI:57287"/>
        <dbReference type="ChEBI" id="CHEBI:57288"/>
        <dbReference type="ChEBI" id="CHEBI:64738"/>
        <dbReference type="ChEBI" id="CHEBI:83690"/>
        <dbReference type="EC" id="2.3.1.257"/>
    </reaction>
</comment>
<evidence type="ECO:0000256" key="8">
    <source>
        <dbReference type="ARBA" id="ARBA00023242"/>
    </source>
</evidence>
<feature type="domain" description="N-acetyltransferase" evidence="12">
    <location>
        <begin position="155"/>
        <end position="312"/>
    </location>
</feature>
<comment type="subcellular location">
    <subcellularLocation>
        <location evidence="2">Cytoplasm</location>
    </subcellularLocation>
    <subcellularLocation>
        <location evidence="1">Nucleus</location>
    </subcellularLocation>
</comment>
<reference evidence="13 14" key="1">
    <citation type="submission" date="2015-04" db="EMBL/GenBank/DDBJ databases">
        <authorList>
            <consortium name="Pathogen Informatics"/>
        </authorList>
    </citation>
    <scope>NUCLEOTIDE SEQUENCE [LARGE SCALE GENOMIC DNA]</scope>
    <source>
        <strain evidence="13 14">SGS1</strain>
    </source>
</reference>
<evidence type="ECO:0000256" key="3">
    <source>
        <dbReference type="ARBA" id="ARBA00008870"/>
    </source>
</evidence>
<keyword evidence="8" id="KW-0539">Nucleus</keyword>
<dbReference type="OMA" id="RYADQRV"/>
<dbReference type="Pfam" id="PF00583">
    <property type="entry name" value="Acetyltransf_1"/>
    <property type="match status" value="1"/>
</dbReference>
<dbReference type="CDD" id="cd04301">
    <property type="entry name" value="NAT_SF"/>
    <property type="match status" value="1"/>
</dbReference>
<dbReference type="GeneID" id="39737293"/>
<dbReference type="InterPro" id="IPR000182">
    <property type="entry name" value="GNAT_dom"/>
</dbReference>
<dbReference type="GO" id="GO:0005634">
    <property type="term" value="C:nucleus"/>
    <property type="evidence" value="ECO:0007669"/>
    <property type="project" value="UniProtKB-SubCell"/>
</dbReference>
<evidence type="ECO:0000313" key="14">
    <source>
        <dbReference type="Proteomes" id="UP000220158"/>
    </source>
</evidence>
<dbReference type="GO" id="GO:0043998">
    <property type="term" value="F:histone H2A acetyltransferase activity"/>
    <property type="evidence" value="ECO:0007669"/>
    <property type="project" value="InterPro"/>
</dbReference>
<dbReference type="AlphaFoldDB" id="A0A1J1H8Q9"/>
<evidence type="ECO:0000256" key="5">
    <source>
        <dbReference type="ARBA" id="ARBA00015043"/>
    </source>
</evidence>
<evidence type="ECO:0000256" key="2">
    <source>
        <dbReference type="ARBA" id="ARBA00004496"/>
    </source>
</evidence>
<evidence type="ECO:0000256" key="4">
    <source>
        <dbReference type="ARBA" id="ARBA00012950"/>
    </source>
</evidence>
<gene>
    <name evidence="13" type="ORF">PRELSG_1205000</name>
</gene>
<dbReference type="InterPro" id="IPR039949">
    <property type="entry name" value="NAA40"/>
</dbReference>
<dbReference type="OrthoDB" id="424551at2759"/>
<dbReference type="RefSeq" id="XP_028534167.1">
    <property type="nucleotide sequence ID" value="XM_028677816.1"/>
</dbReference>
<protein>
    <recommendedName>
        <fullName evidence="5">N-alpha-acetyltransferase 40</fullName>
        <ecNumber evidence="4">2.3.1.257</ecNumber>
    </recommendedName>
</protein>
<dbReference type="EMBL" id="LN835307">
    <property type="protein sequence ID" value="CRH01166.1"/>
    <property type="molecule type" value="Genomic_DNA"/>
</dbReference>
<sequence>MKELHINKRIIKKRKKESNSINKNGHKKNNKVLKIYIKNRNKNIDKNEKNNEIDKNIKSMYEEKDKVKIIRNCKNNDNIFDFIDIKYKKYFLENKDNTSSNSSHFIFFESINAYELKKHNISTKLFNIILDITKNNMKNLYNETNFLNKGWSDKIKMEELKNDKCKLILGFLKNNNKIKNEEEYNFLDIIKSNDKKKIDNYLYNYKLVCFVHYRLIPDYNPNQKNIICYLFEIQVIPNYTKLGLGKHLISMLENLCKSVKLKKILCTVLKKNIKAMSFYKNKCCFEMDENSPDNFISDGSKSCEYEILKKVIV</sequence>
<dbReference type="Gene3D" id="3.40.630.30">
    <property type="match status" value="1"/>
</dbReference>
<dbReference type="Proteomes" id="UP000220158">
    <property type="component" value="Chromosome 12"/>
</dbReference>
<keyword evidence="14" id="KW-1185">Reference proteome</keyword>
<comment type="similarity">
    <text evidence="3">Belongs to the acetyltransferase family. NAA40 subfamily.</text>
</comment>
<organism evidence="13 14">
    <name type="scientific">Plasmodium relictum</name>
    <dbReference type="NCBI Taxonomy" id="85471"/>
    <lineage>
        <taxon>Eukaryota</taxon>
        <taxon>Sar</taxon>
        <taxon>Alveolata</taxon>
        <taxon>Apicomplexa</taxon>
        <taxon>Aconoidasida</taxon>
        <taxon>Haemosporida</taxon>
        <taxon>Plasmodiidae</taxon>
        <taxon>Plasmodium</taxon>
        <taxon>Plasmodium (Haemamoeba)</taxon>
    </lineage>
</organism>
<evidence type="ECO:0000256" key="6">
    <source>
        <dbReference type="ARBA" id="ARBA00022490"/>
    </source>
</evidence>
<evidence type="ECO:0000259" key="12">
    <source>
        <dbReference type="PROSITE" id="PS51186"/>
    </source>
</evidence>
<evidence type="ECO:0000256" key="1">
    <source>
        <dbReference type="ARBA" id="ARBA00004123"/>
    </source>
</evidence>
<evidence type="ECO:0000256" key="11">
    <source>
        <dbReference type="ARBA" id="ARBA00049524"/>
    </source>
</evidence>
<proteinExistence type="inferred from homology"/>
<evidence type="ECO:0000313" key="13">
    <source>
        <dbReference type="EMBL" id="CRH01166.1"/>
    </source>
</evidence>